<reference evidence="2" key="1">
    <citation type="journal article" date="2014" name="Int. J. Syst. Evol. Microbiol.">
        <title>Complete genome sequence of Corynebacterium casei LMG S-19264T (=DSM 44701T), isolated from a smear-ripened cheese.</title>
        <authorList>
            <consortium name="US DOE Joint Genome Institute (JGI-PGF)"/>
            <person name="Walter F."/>
            <person name="Albersmeier A."/>
            <person name="Kalinowski J."/>
            <person name="Ruckert C."/>
        </authorList>
    </citation>
    <scope>NUCLEOTIDE SEQUENCE</scope>
    <source>
        <strain evidence="2">CGMCC 4.7679</strain>
    </source>
</reference>
<dbReference type="GO" id="GO:0006310">
    <property type="term" value="P:DNA recombination"/>
    <property type="evidence" value="ECO:0007669"/>
    <property type="project" value="UniProtKB-KW"/>
</dbReference>
<dbReference type="SUPFAM" id="SSF56349">
    <property type="entry name" value="DNA breaking-rejoining enzymes"/>
    <property type="match status" value="1"/>
</dbReference>
<evidence type="ECO:0000313" key="2">
    <source>
        <dbReference type="EMBL" id="GHF84059.1"/>
    </source>
</evidence>
<dbReference type="Proteomes" id="UP000658656">
    <property type="component" value="Unassembled WGS sequence"/>
</dbReference>
<organism evidence="2 3">
    <name type="scientific">Amycolatopsis bartoniae</name>
    <dbReference type="NCBI Taxonomy" id="941986"/>
    <lineage>
        <taxon>Bacteria</taxon>
        <taxon>Bacillati</taxon>
        <taxon>Actinomycetota</taxon>
        <taxon>Actinomycetes</taxon>
        <taxon>Pseudonocardiales</taxon>
        <taxon>Pseudonocardiaceae</taxon>
        <taxon>Amycolatopsis</taxon>
    </lineage>
</organism>
<dbReference type="GO" id="GO:0003677">
    <property type="term" value="F:DNA binding"/>
    <property type="evidence" value="ECO:0007669"/>
    <property type="project" value="InterPro"/>
</dbReference>
<sequence length="100" mass="11253">MLIGARTEELRAPTWDHLDLNGDNNAVPPVPRSISVWRLRLHSFVSLLSSAKVPIEDIARLVGHNGTAVTELVYRHQIRPVMEEGATAMDRIFARRSREA</sequence>
<comment type="caution">
    <text evidence="2">The sequence shown here is derived from an EMBL/GenBank/DDBJ whole genome shotgun (WGS) entry which is preliminary data.</text>
</comment>
<protein>
    <recommendedName>
        <fullName evidence="4">Tyr recombinase domain-containing protein</fullName>
    </recommendedName>
</protein>
<dbReference type="Gene3D" id="1.10.443.10">
    <property type="entry name" value="Intergrase catalytic core"/>
    <property type="match status" value="1"/>
</dbReference>
<keyword evidence="3" id="KW-1185">Reference proteome</keyword>
<dbReference type="InterPro" id="IPR011010">
    <property type="entry name" value="DNA_brk_join_enz"/>
</dbReference>
<gene>
    <name evidence="2" type="ORF">GCM10017566_67570</name>
</gene>
<evidence type="ECO:0000256" key="1">
    <source>
        <dbReference type="ARBA" id="ARBA00023172"/>
    </source>
</evidence>
<name>A0A8H9MF70_9PSEU</name>
<keyword evidence="1" id="KW-0233">DNA recombination</keyword>
<dbReference type="EMBL" id="BNAV01000017">
    <property type="protein sequence ID" value="GHF84059.1"/>
    <property type="molecule type" value="Genomic_DNA"/>
</dbReference>
<evidence type="ECO:0008006" key="4">
    <source>
        <dbReference type="Google" id="ProtNLM"/>
    </source>
</evidence>
<dbReference type="AlphaFoldDB" id="A0A8H9MF70"/>
<accession>A0A8H9MF70</accession>
<evidence type="ECO:0000313" key="3">
    <source>
        <dbReference type="Proteomes" id="UP000658656"/>
    </source>
</evidence>
<reference evidence="2" key="2">
    <citation type="submission" date="2020-09" db="EMBL/GenBank/DDBJ databases">
        <authorList>
            <person name="Sun Q."/>
            <person name="Zhou Y."/>
        </authorList>
    </citation>
    <scope>NUCLEOTIDE SEQUENCE</scope>
    <source>
        <strain evidence="2">CGMCC 4.7679</strain>
    </source>
</reference>
<proteinExistence type="predicted"/>
<dbReference type="GO" id="GO:0015074">
    <property type="term" value="P:DNA integration"/>
    <property type="evidence" value="ECO:0007669"/>
    <property type="project" value="InterPro"/>
</dbReference>
<dbReference type="InterPro" id="IPR013762">
    <property type="entry name" value="Integrase-like_cat_sf"/>
</dbReference>